<dbReference type="PANTHER" id="PTHR34698">
    <property type="entry name" value="5-OXOPROLINASE SUBUNIT B"/>
    <property type="match status" value="1"/>
</dbReference>
<reference evidence="5 6" key="1">
    <citation type="journal article" date="2012" name="J. Bacteriol.">
        <title>Genome Sequence of Nitratireductor indicus Type Strain C115.</title>
        <authorList>
            <person name="Lai Q."/>
            <person name="Li G."/>
            <person name="Yu Z."/>
            <person name="Shao Z."/>
        </authorList>
    </citation>
    <scope>NUCLEOTIDE SEQUENCE [LARGE SCALE GENOMIC DNA]</scope>
    <source>
        <strain evidence="5 6">C115</strain>
    </source>
</reference>
<protein>
    <submittedName>
        <fullName evidence="5">Allophanate hydrolase subunit 1</fullName>
    </submittedName>
</protein>
<dbReference type="Proteomes" id="UP000007374">
    <property type="component" value="Unassembled WGS sequence"/>
</dbReference>
<evidence type="ECO:0000256" key="1">
    <source>
        <dbReference type="ARBA" id="ARBA00022741"/>
    </source>
</evidence>
<sequence>MPEILPMRFSPFGEAGLHCDAAGARLDHAVQERIWGLAELVSGWPHLREVVPGMNNLLLVYDPAAADFEAMCAAVEQAWSTLDVERREGRIVEIPVRYGGEAGMDIEEVAHHAGLSVGAVAELHAASECTVYCLGSQPGFAYLAGMDERLATPRRKVPRTRVKAGSLVIGGAQTGVISCDSPSGWHIIGRTETKLFDPDREIPILLAPGDRIRFRIDEVRA</sequence>
<keyword evidence="1" id="KW-0547">Nucleotide-binding</keyword>
<keyword evidence="2 5" id="KW-0378">Hydrolase</keyword>
<dbReference type="InterPro" id="IPR003833">
    <property type="entry name" value="CT_C_D"/>
</dbReference>
<dbReference type="RefSeq" id="WP_009451485.1">
    <property type="nucleotide sequence ID" value="NZ_AMSI01000011.1"/>
</dbReference>
<dbReference type="SUPFAM" id="SSF50891">
    <property type="entry name" value="Cyclophilin-like"/>
    <property type="match status" value="1"/>
</dbReference>
<evidence type="ECO:0000313" key="6">
    <source>
        <dbReference type="Proteomes" id="UP000007374"/>
    </source>
</evidence>
<organism evidence="5 6">
    <name type="scientific">Nitratireductor indicus C115</name>
    <dbReference type="NCBI Taxonomy" id="1231190"/>
    <lineage>
        <taxon>Bacteria</taxon>
        <taxon>Pseudomonadati</taxon>
        <taxon>Pseudomonadota</taxon>
        <taxon>Alphaproteobacteria</taxon>
        <taxon>Hyphomicrobiales</taxon>
        <taxon>Phyllobacteriaceae</taxon>
        <taxon>Nitratireductor</taxon>
    </lineage>
</organism>
<keyword evidence="3" id="KW-0067">ATP-binding</keyword>
<dbReference type="Pfam" id="PF02682">
    <property type="entry name" value="CT_C_D"/>
    <property type="match status" value="1"/>
</dbReference>
<dbReference type="SUPFAM" id="SSF160467">
    <property type="entry name" value="PH0987 N-terminal domain-like"/>
    <property type="match status" value="1"/>
</dbReference>
<evidence type="ECO:0000256" key="2">
    <source>
        <dbReference type="ARBA" id="ARBA00022801"/>
    </source>
</evidence>
<dbReference type="OrthoDB" id="9778567at2"/>
<dbReference type="AlphaFoldDB" id="K2PJX3"/>
<accession>K2PJX3</accession>
<dbReference type="NCBIfam" id="TIGR00370">
    <property type="entry name" value="5-oxoprolinase subunit PxpB"/>
    <property type="match status" value="1"/>
</dbReference>
<dbReference type="GO" id="GO:0016787">
    <property type="term" value="F:hydrolase activity"/>
    <property type="evidence" value="ECO:0007669"/>
    <property type="project" value="UniProtKB-KW"/>
</dbReference>
<dbReference type="InterPro" id="IPR029000">
    <property type="entry name" value="Cyclophilin-like_dom_sf"/>
</dbReference>
<keyword evidence="6" id="KW-1185">Reference proteome</keyword>
<dbReference type="SMART" id="SM00796">
    <property type="entry name" value="AHS1"/>
    <property type="match status" value="1"/>
</dbReference>
<dbReference type="STRING" id="721133.SAMN05216176_11119"/>
<proteinExistence type="predicted"/>
<feature type="domain" description="Carboxyltransferase" evidence="4">
    <location>
        <begin position="7"/>
        <end position="206"/>
    </location>
</feature>
<comment type="caution">
    <text evidence="5">The sequence shown here is derived from an EMBL/GenBank/DDBJ whole genome shotgun (WGS) entry which is preliminary data.</text>
</comment>
<dbReference type="eggNOG" id="COG2049">
    <property type="taxonomic scope" value="Bacteria"/>
</dbReference>
<evidence type="ECO:0000259" key="4">
    <source>
        <dbReference type="SMART" id="SM00796"/>
    </source>
</evidence>
<dbReference type="GO" id="GO:0005524">
    <property type="term" value="F:ATP binding"/>
    <property type="evidence" value="ECO:0007669"/>
    <property type="project" value="UniProtKB-KW"/>
</dbReference>
<dbReference type="EMBL" id="AMSI01000011">
    <property type="protein sequence ID" value="EKF41457.1"/>
    <property type="molecule type" value="Genomic_DNA"/>
</dbReference>
<dbReference type="PANTHER" id="PTHR34698:SF2">
    <property type="entry name" value="5-OXOPROLINASE SUBUNIT B"/>
    <property type="match status" value="1"/>
</dbReference>
<name>K2PJX3_9HYPH</name>
<dbReference type="Gene3D" id="2.40.100.10">
    <property type="entry name" value="Cyclophilin-like"/>
    <property type="match status" value="1"/>
</dbReference>
<dbReference type="Gene3D" id="3.30.1360.40">
    <property type="match status" value="1"/>
</dbReference>
<dbReference type="InterPro" id="IPR010016">
    <property type="entry name" value="PxpB"/>
</dbReference>
<evidence type="ECO:0000256" key="3">
    <source>
        <dbReference type="ARBA" id="ARBA00022840"/>
    </source>
</evidence>
<evidence type="ECO:0000313" key="5">
    <source>
        <dbReference type="EMBL" id="EKF41457.1"/>
    </source>
</evidence>
<dbReference type="PATRIC" id="fig|1231190.3.peg.3400"/>
<gene>
    <name evidence="5" type="ORF">NA8A_16436</name>
</gene>